<dbReference type="PANTHER" id="PTHR30204:SF90">
    <property type="entry name" value="HTH-TYPE TRANSCRIPTIONAL ACTIVATOR MTA"/>
    <property type="match status" value="1"/>
</dbReference>
<keyword evidence="4" id="KW-1185">Reference proteome</keyword>
<dbReference type="InterPro" id="IPR012925">
    <property type="entry name" value="TipAS_dom"/>
</dbReference>
<dbReference type="GO" id="GO:0003677">
    <property type="term" value="F:DNA binding"/>
    <property type="evidence" value="ECO:0007669"/>
    <property type="project" value="UniProtKB-KW"/>
</dbReference>
<evidence type="ECO:0000313" key="4">
    <source>
        <dbReference type="Proteomes" id="UP000515856"/>
    </source>
</evidence>
<evidence type="ECO:0000313" key="3">
    <source>
        <dbReference type="EMBL" id="QNM11002.1"/>
    </source>
</evidence>
<name>A0A7G9GJM0_9FIRM</name>
<dbReference type="InterPro" id="IPR047057">
    <property type="entry name" value="MerR_fam"/>
</dbReference>
<reference evidence="3 4" key="1">
    <citation type="submission" date="2020-08" db="EMBL/GenBank/DDBJ databases">
        <authorList>
            <person name="Liu C."/>
            <person name="Sun Q."/>
        </authorList>
    </citation>
    <scope>NUCLEOTIDE SEQUENCE [LARGE SCALE GENOMIC DNA]</scope>
    <source>
        <strain evidence="3 4">NSJ-61</strain>
    </source>
</reference>
<dbReference type="EMBL" id="CP060636">
    <property type="protein sequence ID" value="QNM11002.1"/>
    <property type="molecule type" value="Genomic_DNA"/>
</dbReference>
<dbReference type="GO" id="GO:0003700">
    <property type="term" value="F:DNA-binding transcription factor activity"/>
    <property type="evidence" value="ECO:0007669"/>
    <property type="project" value="InterPro"/>
</dbReference>
<evidence type="ECO:0000256" key="1">
    <source>
        <dbReference type="ARBA" id="ARBA00023125"/>
    </source>
</evidence>
<dbReference type="Proteomes" id="UP000515856">
    <property type="component" value="Chromosome"/>
</dbReference>
<dbReference type="Gene3D" id="1.10.1660.10">
    <property type="match status" value="1"/>
</dbReference>
<dbReference type="CDD" id="cd01106">
    <property type="entry name" value="HTH_TipAL-Mta"/>
    <property type="match status" value="1"/>
</dbReference>
<evidence type="ECO:0000259" key="2">
    <source>
        <dbReference type="PROSITE" id="PS50937"/>
    </source>
</evidence>
<dbReference type="PANTHER" id="PTHR30204">
    <property type="entry name" value="REDOX-CYCLING DRUG-SENSING TRANSCRIPTIONAL ACTIVATOR SOXR"/>
    <property type="match status" value="1"/>
</dbReference>
<proteinExistence type="predicted"/>
<dbReference type="SMART" id="SM00422">
    <property type="entry name" value="HTH_MERR"/>
    <property type="match status" value="1"/>
</dbReference>
<dbReference type="Pfam" id="PF13411">
    <property type="entry name" value="MerR_1"/>
    <property type="match status" value="1"/>
</dbReference>
<keyword evidence="1" id="KW-0238">DNA-binding</keyword>
<feature type="domain" description="HTH merR-type" evidence="2">
    <location>
        <begin position="1"/>
        <end position="70"/>
    </location>
</feature>
<organism evidence="3 4">
    <name type="scientific">[Eubacterium] hominis</name>
    <dbReference type="NCBI Taxonomy" id="2764325"/>
    <lineage>
        <taxon>Bacteria</taxon>
        <taxon>Bacillati</taxon>
        <taxon>Bacillota</taxon>
        <taxon>Erysipelotrichia</taxon>
        <taxon>Erysipelotrichales</taxon>
        <taxon>Erysipelotrichaceae</taxon>
        <taxon>Amedibacillus</taxon>
    </lineage>
</organism>
<sequence>MKTIKEVAMLTGISVRTLQYYDEIGLFHPTKLTAAGYRLYDNEALEKLQQILFFKELDFSLKDIKHIMSDPEYNQQEAIKQQKALLTVKRDRYNRLLALLDKLEKGESCMDFEAFRIDAYLEVLKEFKETHKEDVIAHWGSEEEFDKLIKKCEEHGESIAKNAIEYYGSVENYAVAMKKNMENFSENMEKMENLNSLDYIKKNDQYMKELVSDLSRDIKDREVQSSVQKIVELTQSDDFPQIQTKETWQYMIHQYSTNDNVIKIIDEKYGIGASKYIGEALRYYFEHQKGMN</sequence>
<dbReference type="SUPFAM" id="SSF46955">
    <property type="entry name" value="Putative DNA-binding domain"/>
    <property type="match status" value="1"/>
</dbReference>
<dbReference type="AlphaFoldDB" id="A0A7G9GJM0"/>
<dbReference type="InterPro" id="IPR009061">
    <property type="entry name" value="DNA-bd_dom_put_sf"/>
</dbReference>
<dbReference type="PROSITE" id="PS50937">
    <property type="entry name" value="HTH_MERR_2"/>
    <property type="match status" value="1"/>
</dbReference>
<protein>
    <submittedName>
        <fullName evidence="3">MerR family transcriptional regulator</fullName>
    </submittedName>
</protein>
<dbReference type="KEGG" id="ehn:H9Q80_12065"/>
<accession>A0A7G9GJM0</accession>
<gene>
    <name evidence="3" type="ORF">H9Q80_12065</name>
</gene>
<dbReference type="InterPro" id="IPR000551">
    <property type="entry name" value="MerR-type_HTH_dom"/>
</dbReference>
<dbReference type="RefSeq" id="WP_117455276.1">
    <property type="nucleotide sequence ID" value="NZ_CP060636.1"/>
</dbReference>
<dbReference type="Pfam" id="PF07739">
    <property type="entry name" value="TipAS"/>
    <property type="match status" value="1"/>
</dbReference>